<keyword evidence="2" id="KW-0472">Membrane</keyword>
<keyword evidence="5" id="KW-1185">Reference proteome</keyword>
<comment type="caution">
    <text evidence="4">The sequence shown here is derived from an EMBL/GenBank/DDBJ whole genome shotgun (WGS) entry which is preliminary data.</text>
</comment>
<reference evidence="4" key="1">
    <citation type="submission" date="2022-07" db="EMBL/GenBank/DDBJ databases">
        <title>Phylogenomic reconstructions and comparative analyses of Kickxellomycotina fungi.</title>
        <authorList>
            <person name="Reynolds N.K."/>
            <person name="Stajich J.E."/>
            <person name="Barry K."/>
            <person name="Grigoriev I.V."/>
            <person name="Crous P."/>
            <person name="Smith M.E."/>
        </authorList>
    </citation>
    <scope>NUCLEOTIDE SEQUENCE</scope>
    <source>
        <strain evidence="4">RSA 567</strain>
    </source>
</reference>
<dbReference type="AlphaFoldDB" id="A0A9W8B317"/>
<evidence type="ECO:0000256" key="2">
    <source>
        <dbReference type="SAM" id="Phobius"/>
    </source>
</evidence>
<gene>
    <name evidence="4" type="ORF">H4R34_005034</name>
</gene>
<keyword evidence="2" id="KW-0812">Transmembrane</keyword>
<protein>
    <submittedName>
        <fullName evidence="4">Uncharacterized protein</fullName>
    </submittedName>
</protein>
<feature type="region of interest" description="Disordered" evidence="1">
    <location>
        <begin position="70"/>
        <end position="105"/>
    </location>
</feature>
<feature type="signal peptide" evidence="3">
    <location>
        <begin position="1"/>
        <end position="19"/>
    </location>
</feature>
<evidence type="ECO:0000313" key="4">
    <source>
        <dbReference type="EMBL" id="KAJ1973560.1"/>
    </source>
</evidence>
<dbReference type="EMBL" id="JANBQB010000799">
    <property type="protein sequence ID" value="KAJ1973560.1"/>
    <property type="molecule type" value="Genomic_DNA"/>
</dbReference>
<dbReference type="Proteomes" id="UP001151582">
    <property type="component" value="Unassembled WGS sequence"/>
</dbReference>
<feature type="transmembrane region" description="Helical" evidence="2">
    <location>
        <begin position="196"/>
        <end position="214"/>
    </location>
</feature>
<keyword evidence="3" id="KW-0732">Signal</keyword>
<accession>A0A9W8B317</accession>
<evidence type="ECO:0000313" key="5">
    <source>
        <dbReference type="Proteomes" id="UP001151582"/>
    </source>
</evidence>
<dbReference type="OrthoDB" id="10385118at2759"/>
<sequence>MYVPSATLLLFLLCSQSLALPAQKLAGSNPFADSSEHTSLSSIELQGQNAIDQQTLTLGEVCQNIQSNVDQGQGGFAGDLTAPQLPPPVHSRNGPGNDNEPTCSQEPNMAFFQAHCQDPSRRHEEVVIRMGELPRTSEDSQRTAVNFNYAPGEPYDPELYDINDSSLAQVDHTRRPFGLISKAWNSISPQKQFSCMIFTVASVAVSAILGYVIWPTTHGGHY</sequence>
<evidence type="ECO:0000256" key="1">
    <source>
        <dbReference type="SAM" id="MobiDB-lite"/>
    </source>
</evidence>
<keyword evidence="2" id="KW-1133">Transmembrane helix</keyword>
<proteinExistence type="predicted"/>
<name>A0A9W8B317_9FUNG</name>
<organism evidence="4 5">
    <name type="scientific">Dimargaris verticillata</name>
    <dbReference type="NCBI Taxonomy" id="2761393"/>
    <lineage>
        <taxon>Eukaryota</taxon>
        <taxon>Fungi</taxon>
        <taxon>Fungi incertae sedis</taxon>
        <taxon>Zoopagomycota</taxon>
        <taxon>Kickxellomycotina</taxon>
        <taxon>Dimargaritomycetes</taxon>
        <taxon>Dimargaritales</taxon>
        <taxon>Dimargaritaceae</taxon>
        <taxon>Dimargaris</taxon>
    </lineage>
</organism>
<feature type="chain" id="PRO_5040981543" evidence="3">
    <location>
        <begin position="20"/>
        <end position="222"/>
    </location>
</feature>
<feature type="compositionally biased region" description="Polar residues" evidence="1">
    <location>
        <begin position="94"/>
        <end position="105"/>
    </location>
</feature>
<evidence type="ECO:0000256" key="3">
    <source>
        <dbReference type="SAM" id="SignalP"/>
    </source>
</evidence>